<organism evidence="6">
    <name type="scientific">Percolomonas cosmopolitus</name>
    <dbReference type="NCBI Taxonomy" id="63605"/>
    <lineage>
        <taxon>Eukaryota</taxon>
        <taxon>Discoba</taxon>
        <taxon>Heterolobosea</taxon>
        <taxon>Tetramitia</taxon>
        <taxon>Eutetramitia</taxon>
        <taxon>Percolomonadidae</taxon>
        <taxon>Percolomonas</taxon>
    </lineage>
</organism>
<dbReference type="Pfam" id="PF03226">
    <property type="entry name" value="Yippee-Mis18"/>
    <property type="match status" value="1"/>
</dbReference>
<dbReference type="InterPro" id="IPR039058">
    <property type="entry name" value="Yippee_fam"/>
</dbReference>
<dbReference type="InterPro" id="IPR034751">
    <property type="entry name" value="Yippee"/>
</dbReference>
<feature type="domain" description="Yippee" evidence="5">
    <location>
        <begin position="15"/>
        <end position="112"/>
    </location>
</feature>
<accession>A0A7S1KTM1</accession>
<evidence type="ECO:0000256" key="1">
    <source>
        <dbReference type="ARBA" id="ARBA00005613"/>
    </source>
</evidence>
<keyword evidence="3" id="KW-0862">Zinc</keyword>
<reference evidence="6" key="1">
    <citation type="submission" date="2021-01" db="EMBL/GenBank/DDBJ databases">
        <authorList>
            <person name="Corre E."/>
            <person name="Pelletier E."/>
            <person name="Niang G."/>
            <person name="Scheremetjew M."/>
            <person name="Finn R."/>
            <person name="Kale V."/>
            <person name="Holt S."/>
            <person name="Cochrane G."/>
            <person name="Meng A."/>
            <person name="Brown T."/>
            <person name="Cohen L."/>
        </authorList>
    </citation>
    <scope>NUCLEOTIDE SEQUENCE</scope>
    <source>
        <strain evidence="6">WS</strain>
    </source>
</reference>
<comment type="similarity">
    <text evidence="1 4">Belongs to the yippee family.</text>
</comment>
<evidence type="ECO:0000256" key="3">
    <source>
        <dbReference type="ARBA" id="ARBA00022833"/>
    </source>
</evidence>
<evidence type="ECO:0000256" key="2">
    <source>
        <dbReference type="ARBA" id="ARBA00022723"/>
    </source>
</evidence>
<name>A0A7S1KTM1_9EUKA</name>
<dbReference type="AlphaFoldDB" id="A0A7S1KTM1"/>
<sequence>MGKIFIKHHDPTSAKVYICRNCETHLALASELVSKNFHGTSGTAYLFDNCINVMKHNAERRELSTGFHTVANISCISCNKYLGWYYHDAENPSQEYKIDKYILECSYIKRIGTSNPNPPQPRAEARSDLVMAVNTSGRRIFVSR</sequence>
<dbReference type="GO" id="GO:0046872">
    <property type="term" value="F:metal ion binding"/>
    <property type="evidence" value="ECO:0007669"/>
    <property type="project" value="UniProtKB-KW"/>
</dbReference>
<evidence type="ECO:0000313" key="6">
    <source>
        <dbReference type="EMBL" id="CAD9085533.1"/>
    </source>
</evidence>
<evidence type="ECO:0000256" key="4">
    <source>
        <dbReference type="RuleBase" id="RU110713"/>
    </source>
</evidence>
<evidence type="ECO:0000259" key="5">
    <source>
        <dbReference type="PROSITE" id="PS51792"/>
    </source>
</evidence>
<keyword evidence="2" id="KW-0479">Metal-binding</keyword>
<gene>
    <name evidence="6" type="ORF">PCOS0759_LOCUS8787</name>
</gene>
<dbReference type="PANTHER" id="PTHR13848">
    <property type="entry name" value="PROTEIN YIPPEE-LIKE CG15309-RELATED"/>
    <property type="match status" value="1"/>
</dbReference>
<proteinExistence type="inferred from homology"/>
<dbReference type="EMBL" id="HBGD01010686">
    <property type="protein sequence ID" value="CAD9085533.1"/>
    <property type="molecule type" value="Transcribed_RNA"/>
</dbReference>
<protein>
    <recommendedName>
        <fullName evidence="4">Protein yippee-like</fullName>
    </recommendedName>
</protein>
<dbReference type="InterPro" id="IPR004910">
    <property type="entry name" value="Yippee/Mis18/Cereblon"/>
</dbReference>
<dbReference type="PROSITE" id="PS51792">
    <property type="entry name" value="YIPPEE"/>
    <property type="match status" value="1"/>
</dbReference>